<feature type="domain" description="MacB-like periplasmic core" evidence="9">
    <location>
        <begin position="38"/>
        <end position="239"/>
    </location>
</feature>
<dbReference type="InterPro" id="IPR003838">
    <property type="entry name" value="ABC3_permease_C"/>
</dbReference>
<evidence type="ECO:0000256" key="7">
    <source>
        <dbReference type="SAM" id="Phobius"/>
    </source>
</evidence>
<evidence type="ECO:0000313" key="10">
    <source>
        <dbReference type="EMBL" id="PHN04824.1"/>
    </source>
</evidence>
<dbReference type="GO" id="GO:0022857">
    <property type="term" value="F:transmembrane transporter activity"/>
    <property type="evidence" value="ECO:0007669"/>
    <property type="project" value="TreeGrafter"/>
</dbReference>
<evidence type="ECO:0000256" key="1">
    <source>
        <dbReference type="ARBA" id="ARBA00004651"/>
    </source>
</evidence>
<feature type="transmembrane region" description="Helical" evidence="7">
    <location>
        <begin position="317"/>
        <end position="345"/>
    </location>
</feature>
<dbReference type="GO" id="GO:0005886">
    <property type="term" value="C:plasma membrane"/>
    <property type="evidence" value="ECO:0007669"/>
    <property type="project" value="UniProtKB-SubCell"/>
</dbReference>
<keyword evidence="11" id="KW-1185">Reference proteome</keyword>
<dbReference type="PANTHER" id="PTHR30572">
    <property type="entry name" value="MEMBRANE COMPONENT OF TRANSPORTER-RELATED"/>
    <property type="match status" value="1"/>
</dbReference>
<evidence type="ECO:0000259" key="8">
    <source>
        <dbReference type="Pfam" id="PF02687"/>
    </source>
</evidence>
<keyword evidence="2" id="KW-1003">Cell membrane</keyword>
<evidence type="ECO:0000256" key="5">
    <source>
        <dbReference type="ARBA" id="ARBA00023136"/>
    </source>
</evidence>
<keyword evidence="3 7" id="KW-0812">Transmembrane</keyword>
<dbReference type="PANTHER" id="PTHR30572:SF4">
    <property type="entry name" value="ABC TRANSPORTER PERMEASE YTRF"/>
    <property type="match status" value="1"/>
</dbReference>
<dbReference type="AlphaFoldDB" id="A0A2D0N8H7"/>
<dbReference type="RefSeq" id="WP_099151884.1">
    <property type="nucleotide sequence ID" value="NZ_PDUD01000024.1"/>
</dbReference>
<comment type="caution">
    <text evidence="10">The sequence shown here is derived from an EMBL/GenBank/DDBJ whole genome shotgun (WGS) entry which is preliminary data.</text>
</comment>
<dbReference type="Proteomes" id="UP000223913">
    <property type="component" value="Unassembled WGS sequence"/>
</dbReference>
<gene>
    <name evidence="10" type="ORF">CRP01_20150</name>
</gene>
<keyword evidence="4 7" id="KW-1133">Transmembrane helix</keyword>
<evidence type="ECO:0000256" key="3">
    <source>
        <dbReference type="ARBA" id="ARBA00022692"/>
    </source>
</evidence>
<sequence length="396" mass="45888">MIRHLFKLMWNQKRKNLGLLAEVFFSFLVIFAVFTFLVHNYQRYQEPLGFSYDRIWTLRFNPNREKDATQEAYEKRVAGQLKQIDQILKNYSEFESYTFFSGNLPYVGSQHLVGMTYDGKETNPYVYATDERFPAVMDISVEQGKWFRDAEAVQEGITPIVINRQFRDYYFAEENPIGKRMTNEDEEATHVVVGMIDNFKQQGEFSKAYPAFFKPRREDPTTAMLIKVKPGTDAAVEARLFDDIQQITKDWTIDIRYLDELRRLVLMETWIPSLLFLIICGFLIFNVALGLFGVVWQNINKRKQEIGVRRAMGATKFGIRTQIIGETAVLATLSLVLGIFFAIQFPLLKVFNLPAEVYIVAILMAIVFIYLIVFICSFYPSLLAAKLQPAVALHEE</sequence>
<proteinExistence type="inferred from homology"/>
<comment type="subcellular location">
    <subcellularLocation>
        <location evidence="1">Cell membrane</location>
        <topology evidence="1">Multi-pass membrane protein</topology>
    </subcellularLocation>
</comment>
<keyword evidence="5 7" id="KW-0472">Membrane</keyword>
<evidence type="ECO:0000256" key="2">
    <source>
        <dbReference type="ARBA" id="ARBA00022475"/>
    </source>
</evidence>
<dbReference type="OrthoDB" id="8769057at2"/>
<organism evidence="10 11">
    <name type="scientific">Flavilitoribacter nigricans (strain ATCC 23147 / DSM 23189 / NBRC 102662 / NCIMB 1420 / SS-2)</name>
    <name type="common">Lewinella nigricans</name>
    <dbReference type="NCBI Taxonomy" id="1122177"/>
    <lineage>
        <taxon>Bacteria</taxon>
        <taxon>Pseudomonadati</taxon>
        <taxon>Bacteroidota</taxon>
        <taxon>Saprospiria</taxon>
        <taxon>Saprospirales</taxon>
        <taxon>Lewinellaceae</taxon>
        <taxon>Flavilitoribacter</taxon>
    </lineage>
</organism>
<feature type="transmembrane region" description="Helical" evidence="7">
    <location>
        <begin position="357"/>
        <end position="379"/>
    </location>
</feature>
<dbReference type="Pfam" id="PF12704">
    <property type="entry name" value="MacB_PCD"/>
    <property type="match status" value="1"/>
</dbReference>
<feature type="transmembrane region" description="Helical" evidence="7">
    <location>
        <begin position="270"/>
        <end position="296"/>
    </location>
</feature>
<accession>A0A2D0N8H7</accession>
<dbReference type="Pfam" id="PF02687">
    <property type="entry name" value="FtsX"/>
    <property type="match status" value="1"/>
</dbReference>
<protein>
    <submittedName>
        <fullName evidence="10">Macrolide ABC transporter permease</fullName>
    </submittedName>
</protein>
<dbReference type="InterPro" id="IPR050250">
    <property type="entry name" value="Macrolide_Exporter_MacB"/>
</dbReference>
<dbReference type="EMBL" id="PDUD01000024">
    <property type="protein sequence ID" value="PHN04824.1"/>
    <property type="molecule type" value="Genomic_DNA"/>
</dbReference>
<feature type="domain" description="ABC3 transporter permease C-terminal" evidence="8">
    <location>
        <begin position="278"/>
        <end position="389"/>
    </location>
</feature>
<dbReference type="InterPro" id="IPR025857">
    <property type="entry name" value="MacB_PCD"/>
</dbReference>
<feature type="transmembrane region" description="Helical" evidence="7">
    <location>
        <begin position="20"/>
        <end position="38"/>
    </location>
</feature>
<evidence type="ECO:0000256" key="4">
    <source>
        <dbReference type="ARBA" id="ARBA00022989"/>
    </source>
</evidence>
<evidence type="ECO:0000259" key="9">
    <source>
        <dbReference type="Pfam" id="PF12704"/>
    </source>
</evidence>
<evidence type="ECO:0000256" key="6">
    <source>
        <dbReference type="ARBA" id="ARBA00038076"/>
    </source>
</evidence>
<comment type="similarity">
    <text evidence="6">Belongs to the ABC-4 integral membrane protein family.</text>
</comment>
<name>A0A2D0N8H7_FLAN2</name>
<evidence type="ECO:0000313" key="11">
    <source>
        <dbReference type="Proteomes" id="UP000223913"/>
    </source>
</evidence>
<reference evidence="10 11" key="1">
    <citation type="submission" date="2017-10" db="EMBL/GenBank/DDBJ databases">
        <title>The draft genome sequence of Lewinella nigricans NBRC 102662.</title>
        <authorList>
            <person name="Wang K."/>
        </authorList>
    </citation>
    <scope>NUCLEOTIDE SEQUENCE [LARGE SCALE GENOMIC DNA]</scope>
    <source>
        <strain evidence="10 11">NBRC 102662</strain>
    </source>
</reference>